<sequence length="59" mass="6618">MRDRTDEAGTIQAVKPVFLGLYSGDLRSAKIGIDKVERLKSYQKRWDSTREADKMAAGS</sequence>
<dbReference type="EMBL" id="LGIQ01000009">
    <property type="protein sequence ID" value="KNB71864.1"/>
    <property type="molecule type" value="Genomic_DNA"/>
</dbReference>
<dbReference type="Proteomes" id="UP000036834">
    <property type="component" value="Unassembled WGS sequence"/>
</dbReference>
<comment type="caution">
    <text evidence="1">The sequence shown here is derived from an EMBL/GenBank/DDBJ whole genome shotgun (WGS) entry which is preliminary data.</text>
</comment>
<reference evidence="2" key="1">
    <citation type="submission" date="2015-07" db="EMBL/GenBank/DDBJ databases">
        <title>Genome sequencing project for genomic taxonomy and phylogenomics of Bacillus-like bacteria.</title>
        <authorList>
            <person name="Liu B."/>
            <person name="Wang J."/>
            <person name="Zhu Y."/>
            <person name="Liu G."/>
            <person name="Chen Q."/>
            <person name="Chen Z."/>
            <person name="Lan J."/>
            <person name="Che J."/>
            <person name="Ge C."/>
            <person name="Shi H."/>
            <person name="Pan Z."/>
            <person name="Liu X."/>
        </authorList>
    </citation>
    <scope>NUCLEOTIDE SEQUENCE [LARGE SCALE GENOMIC DNA]</scope>
    <source>
        <strain evidence="2">DSM 9887</strain>
    </source>
</reference>
<proteinExistence type="predicted"/>
<accession>A0A0K9YT19</accession>
<evidence type="ECO:0000313" key="2">
    <source>
        <dbReference type="Proteomes" id="UP000036834"/>
    </source>
</evidence>
<dbReference type="PATRIC" id="fig|54915.3.peg.3997"/>
<protein>
    <submittedName>
        <fullName evidence="1">Uncharacterized protein</fullName>
    </submittedName>
</protein>
<gene>
    <name evidence="1" type="ORF">ADS79_24280</name>
</gene>
<evidence type="ECO:0000313" key="1">
    <source>
        <dbReference type="EMBL" id="KNB71864.1"/>
    </source>
</evidence>
<dbReference type="AlphaFoldDB" id="A0A0K9YT19"/>
<organism evidence="1 2">
    <name type="scientific">Brevibacillus reuszeri</name>
    <dbReference type="NCBI Taxonomy" id="54915"/>
    <lineage>
        <taxon>Bacteria</taxon>
        <taxon>Bacillati</taxon>
        <taxon>Bacillota</taxon>
        <taxon>Bacilli</taxon>
        <taxon>Bacillales</taxon>
        <taxon>Paenibacillaceae</taxon>
        <taxon>Brevibacillus</taxon>
    </lineage>
</organism>
<name>A0A0K9YT19_9BACL</name>